<evidence type="ECO:0000313" key="1">
    <source>
        <dbReference type="EMBL" id="SDC87342.1"/>
    </source>
</evidence>
<accession>J8XCY8</accession>
<dbReference type="AlphaFoldDB" id="A0A1G6Q4E5"/>
<dbReference type="Pfam" id="PF13067">
    <property type="entry name" value="DUF3930"/>
    <property type="match status" value="1"/>
</dbReference>
<evidence type="ECO:0008006" key="3">
    <source>
        <dbReference type="Google" id="ProtNLM"/>
    </source>
</evidence>
<dbReference type="EMBL" id="FMZR01000003">
    <property type="protein sequence ID" value="SDC87342.1"/>
    <property type="molecule type" value="Genomic_DNA"/>
</dbReference>
<evidence type="ECO:0000313" key="2">
    <source>
        <dbReference type="Proteomes" id="UP000183507"/>
    </source>
</evidence>
<organism evidence="1 2">
    <name type="scientific">Bacillus wiedmannii</name>
    <dbReference type="NCBI Taxonomy" id="1890302"/>
    <lineage>
        <taxon>Bacteria</taxon>
        <taxon>Bacillati</taxon>
        <taxon>Bacillota</taxon>
        <taxon>Bacilli</taxon>
        <taxon>Bacillales</taxon>
        <taxon>Bacillaceae</taxon>
        <taxon>Bacillus</taxon>
        <taxon>Bacillus cereus group</taxon>
    </lineage>
</organism>
<sequence>MDEMHTMVVQAIKKGDLIMEYQYEVEQEVGQTKEEFMHEDQWADSLIKWLFIFLIIVGIPYTAYVVVQFILSF</sequence>
<protein>
    <recommendedName>
        <fullName evidence="3">DUF3930 domain-containing protein</fullName>
    </recommendedName>
</protein>
<dbReference type="InterPro" id="IPR025172">
    <property type="entry name" value="DUF3930"/>
</dbReference>
<reference evidence="2" key="1">
    <citation type="submission" date="2016-10" db="EMBL/GenBank/DDBJ databases">
        <authorList>
            <person name="Varghese N."/>
        </authorList>
    </citation>
    <scope>NUCLEOTIDE SEQUENCE [LARGE SCALE GENOMIC DNA]</scope>
    <source>
        <strain evidence="2">KPR-7A</strain>
    </source>
</reference>
<accession>A0A1G6Q4E5</accession>
<dbReference type="Proteomes" id="UP000183507">
    <property type="component" value="Unassembled WGS sequence"/>
</dbReference>
<name>A0A1G6Q4E5_9BACI</name>
<gene>
    <name evidence="1" type="ORF">SAMN04487767_103382</name>
</gene>
<proteinExistence type="predicted"/>